<feature type="domain" description="Nitroreductase" evidence="1">
    <location>
        <begin position="101"/>
        <end position="226"/>
    </location>
</feature>
<gene>
    <name evidence="2" type="ORF">MNB_SM-4-266</name>
</gene>
<sequence length="519" mass="58662">MNKNLQTVFNYHQTTKHSQQRYARSLGYMDWQTQPNPFRNYNGTESLLLPLALENSTPPYHLLDTELPPAPFLKESLSQLLQFSMGIAAWKVSGDSSWAVRCNASSGNLHPTETYLILPPTLDEQKSKTTVFHYTSKNHGLETLSTFDTAFWDTLPKGSFLMGLSGISWREAWKYGERAFRYVNLDAGHAYQSINVSAKMLGWKLTPLNSISDADIATLLGLSQTQRFFEREHADMLFIVSPEELSTSTSIETLIQDVPLVFEGIANKLSPTMENWEIITEIENATSVMQIPQKNVQKSKVLPSASQESKKVIMQRRSIHVMDKVRSPITKDEFHTLLAGVLNSLDGKENAAHLAIFVHRVKEYESGIYILVRNERDKKALQEQMFSAFAWTECEFKGLYLLDVRDAMVTSQTISCAQEIASDGAFSLGMLCNFSEQLNTYGAHRYKELYWECGAIGQQLYLDATSMGLSGTGIGCFLDDMMHSVLGLESDKFQVLYHFTVGRGYVDSRIQTQEAYTRD</sequence>
<reference evidence="2" key="1">
    <citation type="submission" date="2016-10" db="EMBL/GenBank/DDBJ databases">
        <authorList>
            <person name="de Groot N.N."/>
        </authorList>
    </citation>
    <scope>NUCLEOTIDE SEQUENCE</scope>
</reference>
<organism evidence="2">
    <name type="scientific">hydrothermal vent metagenome</name>
    <dbReference type="NCBI Taxonomy" id="652676"/>
    <lineage>
        <taxon>unclassified sequences</taxon>
        <taxon>metagenomes</taxon>
        <taxon>ecological metagenomes</taxon>
    </lineage>
</organism>
<dbReference type="Pfam" id="PF00881">
    <property type="entry name" value="Nitroreductase"/>
    <property type="match status" value="2"/>
</dbReference>
<dbReference type="AlphaFoldDB" id="A0A1W1BR66"/>
<dbReference type="CDD" id="cd02142">
    <property type="entry name" value="McbC_SagB-like_oxidoreductase"/>
    <property type="match status" value="2"/>
</dbReference>
<dbReference type="EMBL" id="FPHF01000031">
    <property type="protein sequence ID" value="SFV55951.1"/>
    <property type="molecule type" value="Genomic_DNA"/>
</dbReference>
<protein>
    <recommendedName>
        <fullName evidence="1">Nitroreductase domain-containing protein</fullName>
    </recommendedName>
</protein>
<feature type="domain" description="Nitroreductase" evidence="1">
    <location>
        <begin position="407"/>
        <end position="503"/>
    </location>
</feature>
<dbReference type="SUPFAM" id="SSF55469">
    <property type="entry name" value="FMN-dependent nitroreductase-like"/>
    <property type="match status" value="2"/>
</dbReference>
<dbReference type="InterPro" id="IPR029479">
    <property type="entry name" value="Nitroreductase"/>
</dbReference>
<accession>A0A1W1BR66</accession>
<dbReference type="InterPro" id="IPR000415">
    <property type="entry name" value="Nitroreductase-like"/>
</dbReference>
<dbReference type="Gene3D" id="3.40.109.10">
    <property type="entry name" value="NADH Oxidase"/>
    <property type="match status" value="2"/>
</dbReference>
<dbReference type="GO" id="GO:0016491">
    <property type="term" value="F:oxidoreductase activity"/>
    <property type="evidence" value="ECO:0007669"/>
    <property type="project" value="InterPro"/>
</dbReference>
<dbReference type="PANTHER" id="PTHR42741:SF3">
    <property type="entry name" value="NITROREDUCTASE FAMILY PROTEIN"/>
    <property type="match status" value="1"/>
</dbReference>
<proteinExistence type="predicted"/>
<evidence type="ECO:0000313" key="2">
    <source>
        <dbReference type="EMBL" id="SFV55951.1"/>
    </source>
</evidence>
<dbReference type="PANTHER" id="PTHR42741">
    <property type="entry name" value="NITROREDUCTASE FAMILY PROTEIN"/>
    <property type="match status" value="1"/>
</dbReference>
<name>A0A1W1BR66_9ZZZZ</name>
<evidence type="ECO:0000259" key="1">
    <source>
        <dbReference type="Pfam" id="PF00881"/>
    </source>
</evidence>